<sequence length="392" mass="41738">MAVRERENASRGSVEQIAERILLSPPDVGPLEESYLISALRSGWVAPVGPEVDAFEREIAARTGRSHAVALSSGTAGLHLALLALGTRPGDVVVVPTLTFVATANAVVYTGAEPIFVDCQPETGNLDPDLLERTLDELRRAGRRVAAVLPVDMFGQCAEYDRILPICAAAGVPVVEDAAEALGAVRGTAPAGSFGHAAVLSFNGNKIITTSGGGMLVSDDVELVDRCRYLSTQARQPVPHYEHTDTGYNYRLSNLLAALGRAQLRRLDGMLTRRRSHRERYAKLFAAVPGVRLLGDGDTGANCWLTSIVVDPARAGWRAADLAARLNSLGIETRPIWKPMHLQPVFAGAHSVLSGAAEQLFVDGLTLPSGSAMTDRQADRVAAAIGHFLAEQ</sequence>
<dbReference type="Gene3D" id="3.40.640.10">
    <property type="entry name" value="Type I PLP-dependent aspartate aminotransferase-like (Major domain)"/>
    <property type="match status" value="1"/>
</dbReference>
<dbReference type="RefSeq" id="WP_119573964.1">
    <property type="nucleotide sequence ID" value="NZ_QXEC01000005.1"/>
</dbReference>
<dbReference type="InterPro" id="IPR000653">
    <property type="entry name" value="DegT/StrS_aminotransferase"/>
</dbReference>
<gene>
    <name evidence="5" type="ORF">D2L64_07380</name>
</gene>
<feature type="modified residue" description="N6-(pyridoxal phosphate)lysine" evidence="3">
    <location>
        <position position="206"/>
    </location>
</feature>
<dbReference type="GO" id="GO:0030170">
    <property type="term" value="F:pyridoxal phosphate binding"/>
    <property type="evidence" value="ECO:0007669"/>
    <property type="project" value="TreeGrafter"/>
</dbReference>
<protein>
    <submittedName>
        <fullName evidence="5">Aminotransferase class I/II-fold pyridoxal phosphate-dependent enzyme</fullName>
    </submittedName>
</protein>
<dbReference type="PANTHER" id="PTHR30244">
    <property type="entry name" value="TRANSAMINASE"/>
    <property type="match status" value="1"/>
</dbReference>
<dbReference type="OrthoDB" id="5342089at2"/>
<keyword evidence="3 4" id="KW-0663">Pyridoxal phosphate</keyword>
<comment type="similarity">
    <text evidence="4">Belongs to the DegT/DnrJ/EryC1 family.</text>
</comment>
<dbReference type="Gene3D" id="3.90.1150.10">
    <property type="entry name" value="Aspartate Aminotransferase, domain 1"/>
    <property type="match status" value="1"/>
</dbReference>
<proteinExistence type="inferred from homology"/>
<dbReference type="Proteomes" id="UP000283832">
    <property type="component" value="Unassembled WGS sequence"/>
</dbReference>
<dbReference type="InterPro" id="IPR015422">
    <property type="entry name" value="PyrdxlP-dep_Trfase_small"/>
</dbReference>
<evidence type="ECO:0000256" key="3">
    <source>
        <dbReference type="PIRSR" id="PIRSR000390-2"/>
    </source>
</evidence>
<dbReference type="PANTHER" id="PTHR30244:SF34">
    <property type="entry name" value="DTDP-4-AMINO-4,6-DIDEOXYGALACTOSE TRANSAMINASE"/>
    <property type="match status" value="1"/>
</dbReference>
<keyword evidence="6" id="KW-1185">Reference proteome</keyword>
<name>A0A418MXP2_9ACTN</name>
<organism evidence="5 6">
    <name type="scientific">Micromonospora radicis</name>
    <dbReference type="NCBI Taxonomy" id="1894971"/>
    <lineage>
        <taxon>Bacteria</taxon>
        <taxon>Bacillati</taxon>
        <taxon>Actinomycetota</taxon>
        <taxon>Actinomycetes</taxon>
        <taxon>Micromonosporales</taxon>
        <taxon>Micromonosporaceae</taxon>
        <taxon>Micromonospora</taxon>
    </lineage>
</organism>
<evidence type="ECO:0000256" key="2">
    <source>
        <dbReference type="PIRSR" id="PIRSR000390-1"/>
    </source>
</evidence>
<dbReference type="EMBL" id="QXEC01000005">
    <property type="protein sequence ID" value="RIV39634.1"/>
    <property type="molecule type" value="Genomic_DNA"/>
</dbReference>
<evidence type="ECO:0000313" key="6">
    <source>
        <dbReference type="Proteomes" id="UP000283832"/>
    </source>
</evidence>
<dbReference type="GO" id="GO:0000271">
    <property type="term" value="P:polysaccharide biosynthetic process"/>
    <property type="evidence" value="ECO:0007669"/>
    <property type="project" value="TreeGrafter"/>
</dbReference>
<dbReference type="PIRSF" id="PIRSF000390">
    <property type="entry name" value="PLP_StrS"/>
    <property type="match status" value="1"/>
</dbReference>
<dbReference type="InterPro" id="IPR015424">
    <property type="entry name" value="PyrdxlP-dep_Trfase"/>
</dbReference>
<accession>A0A418MXP2</accession>
<dbReference type="InterPro" id="IPR015421">
    <property type="entry name" value="PyrdxlP-dep_Trfase_major"/>
</dbReference>
<dbReference type="GO" id="GO:0008483">
    <property type="term" value="F:transaminase activity"/>
    <property type="evidence" value="ECO:0007669"/>
    <property type="project" value="UniProtKB-KW"/>
</dbReference>
<keyword evidence="5" id="KW-0032">Aminotransferase</keyword>
<comment type="cofactor">
    <cofactor evidence="1">
        <name>pyridoxal 5'-phosphate</name>
        <dbReference type="ChEBI" id="CHEBI:597326"/>
    </cofactor>
</comment>
<keyword evidence="5" id="KW-0808">Transferase</keyword>
<dbReference type="AlphaFoldDB" id="A0A418MXP2"/>
<dbReference type="Pfam" id="PF01041">
    <property type="entry name" value="DegT_DnrJ_EryC1"/>
    <property type="match status" value="1"/>
</dbReference>
<comment type="caution">
    <text evidence="5">The sequence shown here is derived from an EMBL/GenBank/DDBJ whole genome shotgun (WGS) entry which is preliminary data.</text>
</comment>
<reference evidence="5 6" key="1">
    <citation type="submission" date="2018-08" db="EMBL/GenBank/DDBJ databases">
        <title>Jishengella sp. nov., isolated from a root of Azadirachta indica A. Juss. var. siamensis Valenton.</title>
        <authorList>
            <person name="Kuncharoen N."/>
            <person name="Tanasupawat S."/>
            <person name="Kudo T."/>
            <person name="Ohkuma M."/>
        </authorList>
    </citation>
    <scope>NUCLEOTIDE SEQUENCE [LARGE SCALE GENOMIC DNA]</scope>
    <source>
        <strain evidence="5 6">AZ1-13</strain>
    </source>
</reference>
<dbReference type="SUPFAM" id="SSF53383">
    <property type="entry name" value="PLP-dependent transferases"/>
    <property type="match status" value="1"/>
</dbReference>
<dbReference type="CDD" id="cd00616">
    <property type="entry name" value="AHBA_syn"/>
    <property type="match status" value="1"/>
</dbReference>
<feature type="active site" description="Proton acceptor" evidence="2">
    <location>
        <position position="206"/>
    </location>
</feature>
<evidence type="ECO:0000256" key="4">
    <source>
        <dbReference type="RuleBase" id="RU004508"/>
    </source>
</evidence>
<evidence type="ECO:0000256" key="1">
    <source>
        <dbReference type="ARBA" id="ARBA00001933"/>
    </source>
</evidence>
<evidence type="ECO:0000313" key="5">
    <source>
        <dbReference type="EMBL" id="RIV39634.1"/>
    </source>
</evidence>